<protein>
    <submittedName>
        <fullName evidence="2">Uncharacterized protein</fullName>
    </submittedName>
</protein>
<evidence type="ECO:0000313" key="3">
    <source>
        <dbReference type="Proteomes" id="UP000648239"/>
    </source>
</evidence>
<dbReference type="SUPFAM" id="SSF101478">
    <property type="entry name" value="ADP-ribosylglycohydrolase"/>
    <property type="match status" value="1"/>
</dbReference>
<dbReference type="Proteomes" id="UP000648239">
    <property type="component" value="Unassembled WGS sequence"/>
</dbReference>
<gene>
    <name evidence="2" type="ORF">IFK94_15960</name>
</gene>
<dbReference type="EMBL" id="JACXWD010000130">
    <property type="protein sequence ID" value="MBD3869616.1"/>
    <property type="molecule type" value="Genomic_DNA"/>
</dbReference>
<evidence type="ECO:0000313" key="2">
    <source>
        <dbReference type="EMBL" id="MBD3869616.1"/>
    </source>
</evidence>
<organism evidence="2 3">
    <name type="scientific">Candidatus Polarisedimenticola svalbardensis</name>
    <dbReference type="NCBI Taxonomy" id="2886004"/>
    <lineage>
        <taxon>Bacteria</taxon>
        <taxon>Pseudomonadati</taxon>
        <taxon>Acidobacteriota</taxon>
        <taxon>Candidatus Polarisedimenticolia</taxon>
        <taxon>Candidatus Polarisedimenticolales</taxon>
        <taxon>Candidatus Polarisedimenticolaceae</taxon>
        <taxon>Candidatus Polarisedimenticola</taxon>
    </lineage>
</organism>
<evidence type="ECO:0000256" key="1">
    <source>
        <dbReference type="SAM" id="MobiDB-lite"/>
    </source>
</evidence>
<dbReference type="InterPro" id="IPR036705">
    <property type="entry name" value="Ribosyl_crysJ1_sf"/>
</dbReference>
<feature type="region of interest" description="Disordered" evidence="1">
    <location>
        <begin position="1"/>
        <end position="26"/>
    </location>
</feature>
<accession>A0A8J7C3U3</accession>
<proteinExistence type="predicted"/>
<name>A0A8J7C3U3_9BACT</name>
<dbReference type="AlphaFoldDB" id="A0A8J7C3U3"/>
<reference evidence="2 3" key="1">
    <citation type="submission" date="2020-08" db="EMBL/GenBank/DDBJ databases">
        <title>Acidobacteriota in marine sediments use diverse sulfur dissimilation pathways.</title>
        <authorList>
            <person name="Wasmund K."/>
        </authorList>
    </citation>
    <scope>NUCLEOTIDE SEQUENCE [LARGE SCALE GENOMIC DNA]</scope>
    <source>
        <strain evidence="2">MAG AM4</strain>
    </source>
</reference>
<comment type="caution">
    <text evidence="2">The sequence shown here is derived from an EMBL/GenBank/DDBJ whole genome shotgun (WGS) entry which is preliminary data.</text>
</comment>
<sequence>MALQRDYGRLDSYVAPNNPHPDSILWRSRYEPPNERGDNCHRGAVVRALLGAENGIPERWISGLKAVTLMSDLIGRRATT</sequence>